<dbReference type="OrthoDB" id="2998537at2"/>
<accession>A0A1I3UMB1</accession>
<evidence type="ECO:0000313" key="1">
    <source>
        <dbReference type="EMBL" id="SFJ82951.1"/>
    </source>
</evidence>
<dbReference type="RefSeq" id="WP_093231523.1">
    <property type="nucleotide sequence ID" value="NZ_FORR01000025.1"/>
</dbReference>
<dbReference type="Proteomes" id="UP000199545">
    <property type="component" value="Unassembled WGS sequence"/>
</dbReference>
<organism evidence="1 2">
    <name type="scientific">Thermoflavimicrobium dichotomicum</name>
    <dbReference type="NCBI Taxonomy" id="46223"/>
    <lineage>
        <taxon>Bacteria</taxon>
        <taxon>Bacillati</taxon>
        <taxon>Bacillota</taxon>
        <taxon>Bacilli</taxon>
        <taxon>Bacillales</taxon>
        <taxon>Thermoactinomycetaceae</taxon>
        <taxon>Thermoflavimicrobium</taxon>
    </lineage>
</organism>
<gene>
    <name evidence="1" type="ORF">SAMN05421852_12531</name>
</gene>
<proteinExistence type="predicted"/>
<dbReference type="AlphaFoldDB" id="A0A1I3UMB1"/>
<dbReference type="EMBL" id="FORR01000025">
    <property type="protein sequence ID" value="SFJ82951.1"/>
    <property type="molecule type" value="Genomic_DNA"/>
</dbReference>
<keyword evidence="2" id="KW-1185">Reference proteome</keyword>
<protein>
    <submittedName>
        <fullName evidence="1">Uncharacterized protein</fullName>
    </submittedName>
</protein>
<sequence>MIHLYYIYLPATREYLQYFDQSGPHTVWGQLQFAQPFMNRKQAERIAELISKADQITTQIITIREAGRNTVEYAGVR</sequence>
<evidence type="ECO:0000313" key="2">
    <source>
        <dbReference type="Proteomes" id="UP000199545"/>
    </source>
</evidence>
<dbReference type="STRING" id="46223.SAMN05421852_12531"/>
<name>A0A1I3UMB1_9BACL</name>
<reference evidence="1 2" key="1">
    <citation type="submission" date="2016-10" db="EMBL/GenBank/DDBJ databases">
        <authorList>
            <person name="de Groot N.N."/>
        </authorList>
    </citation>
    <scope>NUCLEOTIDE SEQUENCE [LARGE SCALE GENOMIC DNA]</scope>
    <source>
        <strain evidence="1 2">DSM 44778</strain>
    </source>
</reference>